<keyword evidence="2" id="KW-1185">Reference proteome</keyword>
<name>A0A449B9S2_9BACT</name>
<protein>
    <submittedName>
        <fullName evidence="1">Uncharacterized protein</fullName>
    </submittedName>
</protein>
<sequence length="58" mass="6814">MQQLQQVFQNCFTCNNTAAQNAVIFSINFINWYFNTTTWAIKMKMATVNKIKNREFSA</sequence>
<evidence type="ECO:0000313" key="1">
    <source>
        <dbReference type="EMBL" id="VEU77931.1"/>
    </source>
</evidence>
<dbReference type="EMBL" id="LR215043">
    <property type="protein sequence ID" value="VEU77931.1"/>
    <property type="molecule type" value="Genomic_DNA"/>
</dbReference>
<dbReference type="AlphaFoldDB" id="A0A449B9S2"/>
<reference evidence="1 2" key="1">
    <citation type="submission" date="2019-01" db="EMBL/GenBank/DDBJ databases">
        <authorList>
            <consortium name="Pathogen Informatics"/>
        </authorList>
    </citation>
    <scope>NUCLEOTIDE SEQUENCE [LARGE SCALE GENOMIC DNA]</scope>
    <source>
        <strain evidence="1 2">NCTC10184</strain>
    </source>
</reference>
<organism evidence="1 2">
    <name type="scientific">Mycoplasmopsis columbinasalis</name>
    <dbReference type="NCBI Taxonomy" id="114880"/>
    <lineage>
        <taxon>Bacteria</taxon>
        <taxon>Bacillati</taxon>
        <taxon>Mycoplasmatota</taxon>
        <taxon>Mycoplasmoidales</taxon>
        <taxon>Metamycoplasmataceae</taxon>
        <taxon>Mycoplasmopsis</taxon>
    </lineage>
</organism>
<dbReference type="KEGG" id="mcob:NCTC10184_00145"/>
<accession>A0A449B9S2</accession>
<gene>
    <name evidence="1" type="ORF">NCTC10184_00145</name>
</gene>
<evidence type="ECO:0000313" key="2">
    <source>
        <dbReference type="Proteomes" id="UP000290876"/>
    </source>
</evidence>
<dbReference type="Proteomes" id="UP000290876">
    <property type="component" value="Chromosome"/>
</dbReference>
<proteinExistence type="predicted"/>